<evidence type="ECO:0000313" key="1">
    <source>
        <dbReference type="EMBL" id="KAF4469373.1"/>
    </source>
</evidence>
<reference evidence="1 2" key="1">
    <citation type="submission" date="2020-01" db="EMBL/GenBank/DDBJ databases">
        <title>Identification and distribution of gene clusters putatively required for synthesis of sphingolipid metabolism inhibitors in phylogenetically diverse species of the filamentous fungus Fusarium.</title>
        <authorList>
            <person name="Kim H.-S."/>
            <person name="Busman M."/>
            <person name="Brown D.W."/>
            <person name="Divon H."/>
            <person name="Uhlig S."/>
            <person name="Proctor R.H."/>
        </authorList>
    </citation>
    <scope>NUCLEOTIDE SEQUENCE [LARGE SCALE GENOMIC DNA]</scope>
    <source>
        <strain evidence="1 2">NRRL 20459</strain>
    </source>
</reference>
<keyword evidence="2" id="KW-1185">Reference proteome</keyword>
<dbReference type="Proteomes" id="UP000554235">
    <property type="component" value="Unassembled WGS sequence"/>
</dbReference>
<comment type="caution">
    <text evidence="1">The sequence shown here is derived from an EMBL/GenBank/DDBJ whole genome shotgun (WGS) entry which is preliminary data.</text>
</comment>
<dbReference type="AlphaFoldDB" id="A0A8H4LJM7"/>
<evidence type="ECO:0000313" key="2">
    <source>
        <dbReference type="Proteomes" id="UP000554235"/>
    </source>
</evidence>
<gene>
    <name evidence="1" type="ORF">FALBO_3718</name>
</gene>
<organism evidence="1 2">
    <name type="scientific">Fusarium albosuccineum</name>
    <dbReference type="NCBI Taxonomy" id="1237068"/>
    <lineage>
        <taxon>Eukaryota</taxon>
        <taxon>Fungi</taxon>
        <taxon>Dikarya</taxon>
        <taxon>Ascomycota</taxon>
        <taxon>Pezizomycotina</taxon>
        <taxon>Sordariomycetes</taxon>
        <taxon>Hypocreomycetidae</taxon>
        <taxon>Hypocreales</taxon>
        <taxon>Nectriaceae</taxon>
        <taxon>Fusarium</taxon>
        <taxon>Fusarium decemcellulare species complex</taxon>
    </lineage>
</organism>
<dbReference type="EMBL" id="JAADYS010000485">
    <property type="protein sequence ID" value="KAF4469373.1"/>
    <property type="molecule type" value="Genomic_DNA"/>
</dbReference>
<accession>A0A8H4LJM7</accession>
<sequence>MERPRGLRERSQRATLHPDALEDLEKSSNCLILLIPDDSGDPARLAWAEEPFTDAKLRCGIMRIILISREWLTEAGPPAYCTPWDCLQVYKQRRSSERVYNHRVEFPFIISDNELTSVYDSMRKYRAVAIELTLTATREKRSADSMAQDETFDARKLLLRALSVTS</sequence>
<name>A0A8H4LJM7_9HYPO</name>
<protein>
    <submittedName>
        <fullName evidence="1">Uncharacterized protein</fullName>
    </submittedName>
</protein>
<proteinExistence type="predicted"/>